<evidence type="ECO:0000256" key="1">
    <source>
        <dbReference type="SAM" id="Phobius"/>
    </source>
</evidence>
<sequence>MEKIKNVSIKYGIITAIAYIVYFLLIRLIGMHENPWFRLFNGIIMFAGLYAAVKEYKSKDSIRMTYYSGFRAALFTGFLSTIIFILFMAIYMYHLDTEFVKNVMDSWFEDYNQGPAIVLFLIFVEGLASSMILTLTIMQKEKKSQNLKQDKKIYQQKV</sequence>
<feature type="transmembrane region" description="Helical" evidence="1">
    <location>
        <begin position="36"/>
        <end position="53"/>
    </location>
</feature>
<protein>
    <recommendedName>
        <fullName evidence="4">DUF4199 domain-containing protein</fullName>
    </recommendedName>
</protein>
<dbReference type="EMBL" id="FPBK01000001">
    <property type="protein sequence ID" value="SFU28212.1"/>
    <property type="molecule type" value="Genomic_DNA"/>
</dbReference>
<dbReference type="Proteomes" id="UP000199138">
    <property type="component" value="Unassembled WGS sequence"/>
</dbReference>
<proteinExistence type="predicted"/>
<feature type="transmembrane region" description="Helical" evidence="1">
    <location>
        <begin position="73"/>
        <end position="94"/>
    </location>
</feature>
<reference evidence="2 3" key="1">
    <citation type="submission" date="2016-10" db="EMBL/GenBank/DDBJ databases">
        <authorList>
            <person name="de Groot N.N."/>
        </authorList>
    </citation>
    <scope>NUCLEOTIDE SEQUENCE [LARGE SCALE GENOMIC DNA]</scope>
    <source>
        <strain evidence="2 3">CGMCC 1.12333</strain>
    </source>
</reference>
<organism evidence="2 3">
    <name type="scientific">Pustulibacterium marinum</name>
    <dbReference type="NCBI Taxonomy" id="1224947"/>
    <lineage>
        <taxon>Bacteria</taxon>
        <taxon>Pseudomonadati</taxon>
        <taxon>Bacteroidota</taxon>
        <taxon>Flavobacteriia</taxon>
        <taxon>Flavobacteriales</taxon>
        <taxon>Flavobacteriaceae</taxon>
        <taxon>Pustulibacterium</taxon>
    </lineage>
</organism>
<accession>A0A1I7EWC1</accession>
<gene>
    <name evidence="2" type="ORF">SAMN05216480_101336</name>
</gene>
<name>A0A1I7EWC1_9FLAO</name>
<keyword evidence="1" id="KW-1133">Transmembrane helix</keyword>
<dbReference type="AlphaFoldDB" id="A0A1I7EWC1"/>
<dbReference type="InterPro" id="IPR025250">
    <property type="entry name" value="DUF4199"/>
</dbReference>
<evidence type="ECO:0008006" key="4">
    <source>
        <dbReference type="Google" id="ProtNLM"/>
    </source>
</evidence>
<keyword evidence="1" id="KW-0472">Membrane</keyword>
<keyword evidence="3" id="KW-1185">Reference proteome</keyword>
<dbReference type="STRING" id="1224947.SAMN05216480_101336"/>
<feature type="transmembrane region" description="Helical" evidence="1">
    <location>
        <begin position="12"/>
        <end position="30"/>
    </location>
</feature>
<keyword evidence="1" id="KW-0812">Transmembrane</keyword>
<evidence type="ECO:0000313" key="3">
    <source>
        <dbReference type="Proteomes" id="UP000199138"/>
    </source>
</evidence>
<dbReference type="RefSeq" id="WP_245766506.1">
    <property type="nucleotide sequence ID" value="NZ_FPBK01000001.1"/>
</dbReference>
<feature type="transmembrane region" description="Helical" evidence="1">
    <location>
        <begin position="114"/>
        <end position="138"/>
    </location>
</feature>
<evidence type="ECO:0000313" key="2">
    <source>
        <dbReference type="EMBL" id="SFU28212.1"/>
    </source>
</evidence>
<dbReference type="Pfam" id="PF13858">
    <property type="entry name" value="DUF4199"/>
    <property type="match status" value="1"/>
</dbReference>